<dbReference type="InterPro" id="IPR053790">
    <property type="entry name" value="P5CR-like_CS"/>
</dbReference>
<dbReference type="InterPro" id="IPR008927">
    <property type="entry name" value="6-PGluconate_DH-like_C_sf"/>
</dbReference>
<dbReference type="UniPathway" id="UPA00098">
    <property type="reaction ID" value="UER00361"/>
</dbReference>
<comment type="catalytic activity">
    <reaction evidence="4">
        <text>L-proline + NAD(+) = (S)-1-pyrroline-5-carboxylate + NADH + 2 H(+)</text>
        <dbReference type="Rhea" id="RHEA:14105"/>
        <dbReference type="ChEBI" id="CHEBI:15378"/>
        <dbReference type="ChEBI" id="CHEBI:17388"/>
        <dbReference type="ChEBI" id="CHEBI:57540"/>
        <dbReference type="ChEBI" id="CHEBI:57945"/>
        <dbReference type="ChEBI" id="CHEBI:60039"/>
        <dbReference type="EC" id="1.5.1.2"/>
    </reaction>
</comment>
<evidence type="ECO:0000256" key="1">
    <source>
        <dbReference type="ARBA" id="ARBA00005525"/>
    </source>
</evidence>
<keyword evidence="4 7" id="KW-0641">Proline biosynthesis</keyword>
<dbReference type="PIRSF" id="PIRSF000193">
    <property type="entry name" value="Pyrrol-5-carb_rd"/>
    <property type="match status" value="1"/>
</dbReference>
<keyword evidence="2 4" id="KW-0521">NADP</keyword>
<evidence type="ECO:0000256" key="5">
    <source>
        <dbReference type="NCBIfam" id="TIGR00112"/>
    </source>
</evidence>
<reference evidence="10 11" key="1">
    <citation type="journal article" date="2009" name="Stand. Genomic Sci.">
        <title>Complete genome sequence of Pirellula staleyi type strain (ATCC 27377).</title>
        <authorList>
            <person name="Clum A."/>
            <person name="Tindall B.J."/>
            <person name="Sikorski J."/>
            <person name="Ivanova N."/>
            <person name="Mavrommatis K."/>
            <person name="Lucas S."/>
            <person name="Glavina del Rio T."/>
            <person name="Nolan M."/>
            <person name="Chen F."/>
            <person name="Tice H."/>
            <person name="Pitluck S."/>
            <person name="Cheng J.F."/>
            <person name="Chertkov O."/>
            <person name="Brettin T."/>
            <person name="Han C."/>
            <person name="Detter J.C."/>
            <person name="Kuske C."/>
            <person name="Bruce D."/>
            <person name="Goodwin L."/>
            <person name="Ovchinikova G."/>
            <person name="Pati A."/>
            <person name="Mikhailova N."/>
            <person name="Chen A."/>
            <person name="Palaniappan K."/>
            <person name="Land M."/>
            <person name="Hauser L."/>
            <person name="Chang Y.J."/>
            <person name="Jeffries C.D."/>
            <person name="Chain P."/>
            <person name="Rohde M."/>
            <person name="Goker M."/>
            <person name="Bristow J."/>
            <person name="Eisen J.A."/>
            <person name="Markowitz V."/>
            <person name="Hugenholtz P."/>
            <person name="Kyrpides N.C."/>
            <person name="Klenk H.P."/>
            <person name="Lapidus A."/>
        </authorList>
    </citation>
    <scope>NUCLEOTIDE SEQUENCE [LARGE SCALE GENOMIC DNA]</scope>
    <source>
        <strain evidence="11">ATCC 27377 / DSM 6068 / ICPB 4128</strain>
    </source>
</reference>
<dbReference type="InterPro" id="IPR036291">
    <property type="entry name" value="NAD(P)-bd_dom_sf"/>
</dbReference>
<accession>D2QWJ1</accession>
<dbReference type="Gene3D" id="3.40.50.720">
    <property type="entry name" value="NAD(P)-binding Rossmann-like Domain"/>
    <property type="match status" value="1"/>
</dbReference>
<dbReference type="Pfam" id="PF03807">
    <property type="entry name" value="F420_oxidored"/>
    <property type="match status" value="1"/>
</dbReference>
<evidence type="ECO:0000313" key="10">
    <source>
        <dbReference type="EMBL" id="ADB17794.1"/>
    </source>
</evidence>
<protein>
    <recommendedName>
        <fullName evidence="4 5">Pyrroline-5-carboxylate reductase</fullName>
        <shortName evidence="4">P5C reductase</shortName>
        <shortName evidence="4">P5CR</shortName>
        <ecNumber evidence="4 5">1.5.1.2</ecNumber>
    </recommendedName>
    <alternativeName>
        <fullName evidence="4">PCA reductase</fullName>
    </alternativeName>
</protein>
<evidence type="ECO:0000313" key="11">
    <source>
        <dbReference type="Proteomes" id="UP000001887"/>
    </source>
</evidence>
<dbReference type="Pfam" id="PF14748">
    <property type="entry name" value="P5CR_dimer"/>
    <property type="match status" value="1"/>
</dbReference>
<comment type="subcellular location">
    <subcellularLocation>
        <location evidence="4">Cytoplasm</location>
    </subcellularLocation>
</comment>
<dbReference type="STRING" id="530564.Psta_3130"/>
<comment type="function">
    <text evidence="4">Catalyzes the reduction of 1-pyrroline-5-carboxylate (PCA) to L-proline.</text>
</comment>
<dbReference type="GO" id="GO:0004735">
    <property type="term" value="F:pyrroline-5-carboxylate reductase activity"/>
    <property type="evidence" value="ECO:0007669"/>
    <property type="project" value="UniProtKB-UniRule"/>
</dbReference>
<dbReference type="InterPro" id="IPR028939">
    <property type="entry name" value="P5C_Rdtase_cat_N"/>
</dbReference>
<dbReference type="HAMAP" id="MF_01925">
    <property type="entry name" value="P5C_reductase"/>
    <property type="match status" value="1"/>
</dbReference>
<gene>
    <name evidence="4" type="primary">proC</name>
    <name evidence="10" type="ordered locus">Psta_3130</name>
</gene>
<evidence type="ECO:0000256" key="2">
    <source>
        <dbReference type="ARBA" id="ARBA00022857"/>
    </source>
</evidence>
<dbReference type="HOGENOM" id="CLU_042344_3_1_0"/>
<dbReference type="PROSITE" id="PS00521">
    <property type="entry name" value="P5CR"/>
    <property type="match status" value="1"/>
</dbReference>
<evidence type="ECO:0000256" key="3">
    <source>
        <dbReference type="ARBA" id="ARBA00023002"/>
    </source>
</evidence>
<dbReference type="GO" id="GO:0055129">
    <property type="term" value="P:L-proline biosynthetic process"/>
    <property type="evidence" value="ECO:0007669"/>
    <property type="project" value="UniProtKB-UniRule"/>
</dbReference>
<dbReference type="AlphaFoldDB" id="D2QWJ1"/>
<comment type="pathway">
    <text evidence="4 7">Amino-acid biosynthesis; L-proline biosynthesis; L-proline from L-glutamate 5-semialdehyde: step 1/1.</text>
</comment>
<dbReference type="OrthoDB" id="9805754at2"/>
<dbReference type="SUPFAM" id="SSF51735">
    <property type="entry name" value="NAD(P)-binding Rossmann-fold domains"/>
    <property type="match status" value="1"/>
</dbReference>
<keyword evidence="3 4" id="KW-0560">Oxidoreductase</keyword>
<keyword evidence="4" id="KW-0963">Cytoplasm</keyword>
<dbReference type="Gene3D" id="1.10.3730.10">
    <property type="entry name" value="ProC C-terminal domain-like"/>
    <property type="match status" value="1"/>
</dbReference>
<comment type="catalytic activity">
    <reaction evidence="4 7">
        <text>L-proline + NADP(+) = (S)-1-pyrroline-5-carboxylate + NADPH + 2 H(+)</text>
        <dbReference type="Rhea" id="RHEA:14109"/>
        <dbReference type="ChEBI" id="CHEBI:15378"/>
        <dbReference type="ChEBI" id="CHEBI:17388"/>
        <dbReference type="ChEBI" id="CHEBI:57783"/>
        <dbReference type="ChEBI" id="CHEBI:58349"/>
        <dbReference type="ChEBI" id="CHEBI:60039"/>
        <dbReference type="EC" id="1.5.1.2"/>
    </reaction>
</comment>
<dbReference type="eggNOG" id="COG0345">
    <property type="taxonomic scope" value="Bacteria"/>
</dbReference>
<dbReference type="Proteomes" id="UP000001887">
    <property type="component" value="Chromosome"/>
</dbReference>
<feature type="domain" description="Pyrroline-5-carboxylate reductase catalytic N-terminal" evidence="8">
    <location>
        <begin position="4"/>
        <end position="99"/>
    </location>
</feature>
<proteinExistence type="inferred from homology"/>
<dbReference type="InterPro" id="IPR000304">
    <property type="entry name" value="Pyrroline-COOH_reductase"/>
</dbReference>
<feature type="domain" description="Pyrroline-5-carboxylate reductase dimerisation" evidence="9">
    <location>
        <begin position="161"/>
        <end position="265"/>
    </location>
</feature>
<dbReference type="InterPro" id="IPR029036">
    <property type="entry name" value="P5CR_dimer"/>
</dbReference>
<dbReference type="PANTHER" id="PTHR11645">
    <property type="entry name" value="PYRROLINE-5-CARBOXYLATE REDUCTASE"/>
    <property type="match status" value="1"/>
</dbReference>
<comment type="similarity">
    <text evidence="1 4 7">Belongs to the pyrroline-5-carboxylate reductase family.</text>
</comment>
<dbReference type="EC" id="1.5.1.2" evidence="4 5"/>
<evidence type="ECO:0000259" key="9">
    <source>
        <dbReference type="Pfam" id="PF14748"/>
    </source>
</evidence>
<feature type="binding site" evidence="6">
    <location>
        <begin position="70"/>
        <end position="73"/>
    </location>
    <ligand>
        <name>NADP(+)</name>
        <dbReference type="ChEBI" id="CHEBI:58349"/>
    </ligand>
</feature>
<dbReference type="SUPFAM" id="SSF48179">
    <property type="entry name" value="6-phosphogluconate dehydrogenase C-terminal domain-like"/>
    <property type="match status" value="1"/>
</dbReference>
<dbReference type="NCBIfam" id="TIGR00112">
    <property type="entry name" value="proC"/>
    <property type="match status" value="1"/>
</dbReference>
<keyword evidence="4 7" id="KW-0028">Amino-acid biosynthesis</keyword>
<evidence type="ECO:0000256" key="6">
    <source>
        <dbReference type="PIRSR" id="PIRSR000193-1"/>
    </source>
</evidence>
<evidence type="ECO:0000256" key="4">
    <source>
        <dbReference type="HAMAP-Rule" id="MF_01925"/>
    </source>
</evidence>
<dbReference type="PANTHER" id="PTHR11645:SF0">
    <property type="entry name" value="PYRROLINE-5-CARBOXYLATE REDUCTASE 3"/>
    <property type="match status" value="1"/>
</dbReference>
<sequence>MPLTIGFVGAGQMATALALGLVKAGLAKGSDILAYDPYPAALAGFQAKIEGAQGVDGVEKLASVDVLVLAVKPQQLAAAAAPLVGKIAPQTLVVSVLAGATLATLSKALGHAKIIRVMPNTPALVSAGASAFAASEGATPKDLELAQQLLSSVGFAAKVEEKHLDAVTGLSGSGPAYACLIIEALADGGVKMGLPRDLALKLAAQTLLGTAKMVLDSGEHPGVLKDRVASPGGTTIAGLATLEDRGVRGALIAAVESATRRSMELGKPS</sequence>
<dbReference type="GO" id="GO:0005737">
    <property type="term" value="C:cytoplasm"/>
    <property type="evidence" value="ECO:0007669"/>
    <property type="project" value="UniProtKB-SubCell"/>
</dbReference>
<evidence type="ECO:0000259" key="8">
    <source>
        <dbReference type="Pfam" id="PF03807"/>
    </source>
</evidence>
<dbReference type="EMBL" id="CP001848">
    <property type="protein sequence ID" value="ADB17794.1"/>
    <property type="molecule type" value="Genomic_DNA"/>
</dbReference>
<keyword evidence="11" id="KW-1185">Reference proteome</keyword>
<dbReference type="FunFam" id="1.10.3730.10:FF:000001">
    <property type="entry name" value="Pyrroline-5-carboxylate reductase"/>
    <property type="match status" value="1"/>
</dbReference>
<organism evidence="10 11">
    <name type="scientific">Pirellula staleyi (strain ATCC 27377 / DSM 6068 / ICPB 4128)</name>
    <name type="common">Pirella staleyi</name>
    <dbReference type="NCBI Taxonomy" id="530564"/>
    <lineage>
        <taxon>Bacteria</taxon>
        <taxon>Pseudomonadati</taxon>
        <taxon>Planctomycetota</taxon>
        <taxon>Planctomycetia</taxon>
        <taxon>Pirellulales</taxon>
        <taxon>Pirellulaceae</taxon>
        <taxon>Pirellula</taxon>
    </lineage>
</organism>
<name>D2QWJ1_PIRSD</name>
<evidence type="ECO:0000256" key="7">
    <source>
        <dbReference type="RuleBase" id="RU003903"/>
    </source>
</evidence>
<dbReference type="KEGG" id="psl:Psta_3130"/>